<reference evidence="2" key="1">
    <citation type="submission" date="2004-02" db="EMBL/GenBank/DDBJ databases">
        <authorList>
            <consortium name="DOE Joint Genome Institute"/>
        </authorList>
    </citation>
    <scope>NUCLEOTIDE SEQUENCE [LARGE SCALE GENOMIC DNA]</scope>
    <source>
        <strain evidence="2">WH 8501</strain>
    </source>
</reference>
<dbReference type="Proteomes" id="UP000003922">
    <property type="component" value="Unassembled WGS sequence"/>
</dbReference>
<reference evidence="2" key="2">
    <citation type="submission" date="2005-06" db="EMBL/GenBank/DDBJ databases">
        <title>Sequencing of the draft genome and assembly of Crocosphaera watsonii WH 8501.</title>
        <authorList>
            <consortium name="US DOE Joint Genome Institute (JGI-PGF)"/>
            <person name="Copeland A."/>
            <person name="Lucas S."/>
            <person name="Lapidus A."/>
            <person name="Barry K."/>
            <person name="Detter C."/>
            <person name="Glavina T."/>
            <person name="Hammon N."/>
            <person name="Israni S."/>
            <person name="Pitluck S."/>
            <person name="Richardson P."/>
        </authorList>
    </citation>
    <scope>NUCLEOTIDE SEQUENCE [LARGE SCALE GENOMIC DNA]</scope>
    <source>
        <strain evidence="2">WH 8501</strain>
    </source>
</reference>
<proteinExistence type="predicted"/>
<dbReference type="AlphaFoldDB" id="Q4C0E4"/>
<reference evidence="2" key="3">
    <citation type="submission" date="2016-12" db="EMBL/GenBank/DDBJ databases">
        <title>Annotation of the draft genome assembly of Crocosphaera watsonii WH 8501.</title>
        <authorList>
            <consortium name="US DOE Joint Genome Institute (JGI-ORNL)"/>
            <person name="Larimer F."/>
            <person name="Land M."/>
        </authorList>
    </citation>
    <scope>NUCLEOTIDE SEQUENCE</scope>
    <source>
        <strain evidence="2">WH 8501</strain>
    </source>
</reference>
<keyword evidence="3" id="KW-1185">Reference proteome</keyword>
<sequence>MLNTHQHSILTILLMRFNVEPSEGIKIAERWLKDHSPENWGTILRLLKSNNLTLVDRELKPISKSPTSEPSKTVHKYRGVEIENKSPQVKVQQTNKSSGKKRLYRGVEY</sequence>
<organism evidence="2 3">
    <name type="scientific">Crocosphaera watsonii WH 8501</name>
    <dbReference type="NCBI Taxonomy" id="165597"/>
    <lineage>
        <taxon>Bacteria</taxon>
        <taxon>Bacillati</taxon>
        <taxon>Cyanobacteriota</taxon>
        <taxon>Cyanophyceae</taxon>
        <taxon>Oscillatoriophycideae</taxon>
        <taxon>Chroococcales</taxon>
        <taxon>Aphanothecaceae</taxon>
        <taxon>Crocosphaera</taxon>
    </lineage>
</organism>
<protein>
    <submittedName>
        <fullName evidence="2">Uncharacterized protein</fullName>
    </submittedName>
</protein>
<feature type="region of interest" description="Disordered" evidence="1">
    <location>
        <begin position="79"/>
        <end position="109"/>
    </location>
</feature>
<feature type="compositionally biased region" description="Basic residues" evidence="1">
    <location>
        <begin position="98"/>
        <end position="109"/>
    </location>
</feature>
<name>Q4C0E4_CROWT</name>
<dbReference type="EMBL" id="AADV02000060">
    <property type="protein sequence ID" value="EAM49617.1"/>
    <property type="molecule type" value="Genomic_DNA"/>
</dbReference>
<dbReference type="KEGG" id="cwa:CwatDRAFT_3164"/>
<gene>
    <name evidence="2" type="ORF">CwatDRAFT_3164</name>
</gene>
<accession>Q4C0E4</accession>
<dbReference type="RefSeq" id="WP_007306662.1">
    <property type="nucleotide sequence ID" value="NZ_AADV02000060.1"/>
</dbReference>
<evidence type="ECO:0000313" key="3">
    <source>
        <dbReference type="Proteomes" id="UP000003922"/>
    </source>
</evidence>
<evidence type="ECO:0000256" key="1">
    <source>
        <dbReference type="SAM" id="MobiDB-lite"/>
    </source>
</evidence>
<comment type="caution">
    <text evidence="2">The sequence shown here is derived from an EMBL/GenBank/DDBJ whole genome shotgun (WGS) entry which is preliminary data.</text>
</comment>
<feature type="compositionally biased region" description="Polar residues" evidence="1">
    <location>
        <begin position="85"/>
        <end position="97"/>
    </location>
</feature>
<evidence type="ECO:0000313" key="2">
    <source>
        <dbReference type="EMBL" id="EAM49617.1"/>
    </source>
</evidence>